<name>X1GG49_9ZZZZ</name>
<accession>X1GG49</accession>
<gene>
    <name evidence="1" type="ORF">S03H2_20866</name>
</gene>
<dbReference type="EMBL" id="BARU01011052">
    <property type="protein sequence ID" value="GAH40574.1"/>
    <property type="molecule type" value="Genomic_DNA"/>
</dbReference>
<reference evidence="1" key="1">
    <citation type="journal article" date="2014" name="Front. Microbiol.">
        <title>High frequency of phylogenetically diverse reductive dehalogenase-homologous genes in deep subseafloor sedimentary metagenomes.</title>
        <authorList>
            <person name="Kawai M."/>
            <person name="Futagami T."/>
            <person name="Toyoda A."/>
            <person name="Takaki Y."/>
            <person name="Nishi S."/>
            <person name="Hori S."/>
            <person name="Arai W."/>
            <person name="Tsubouchi T."/>
            <person name="Morono Y."/>
            <person name="Uchiyama I."/>
            <person name="Ito T."/>
            <person name="Fujiyama A."/>
            <person name="Inagaki F."/>
            <person name="Takami H."/>
        </authorList>
    </citation>
    <scope>NUCLEOTIDE SEQUENCE</scope>
    <source>
        <strain evidence="1">Expedition CK06-06</strain>
    </source>
</reference>
<proteinExistence type="predicted"/>
<evidence type="ECO:0000313" key="1">
    <source>
        <dbReference type="EMBL" id="GAH40574.1"/>
    </source>
</evidence>
<protein>
    <submittedName>
        <fullName evidence="1">Uncharacterized protein</fullName>
    </submittedName>
</protein>
<organism evidence="1">
    <name type="scientific">marine sediment metagenome</name>
    <dbReference type="NCBI Taxonomy" id="412755"/>
    <lineage>
        <taxon>unclassified sequences</taxon>
        <taxon>metagenomes</taxon>
        <taxon>ecological metagenomes</taxon>
    </lineage>
</organism>
<comment type="caution">
    <text evidence="1">The sequence shown here is derived from an EMBL/GenBank/DDBJ whole genome shotgun (WGS) entry which is preliminary data.</text>
</comment>
<feature type="non-terminal residue" evidence="1">
    <location>
        <position position="63"/>
    </location>
</feature>
<dbReference type="AlphaFoldDB" id="X1GG49"/>
<sequence length="63" mass="7384">MLTSNKTIEIQERENFDGKKENIAIIDCKGCPKSEGNIFQKRECILCVLNKIYSIRKKNFKFN</sequence>